<feature type="non-terminal residue" evidence="2">
    <location>
        <position position="1"/>
    </location>
</feature>
<feature type="non-terminal residue" evidence="2">
    <location>
        <position position="79"/>
    </location>
</feature>
<comment type="caution">
    <text evidence="2">The sequence shown here is derived from an EMBL/GenBank/DDBJ whole genome shotgun (WGS) entry which is preliminary data.</text>
</comment>
<dbReference type="EMBL" id="BTSX01000004">
    <property type="protein sequence ID" value="GMS94843.1"/>
    <property type="molecule type" value="Genomic_DNA"/>
</dbReference>
<evidence type="ECO:0000313" key="3">
    <source>
        <dbReference type="Proteomes" id="UP001432027"/>
    </source>
</evidence>
<keyword evidence="1" id="KW-0472">Membrane</keyword>
<evidence type="ECO:0000313" key="2">
    <source>
        <dbReference type="EMBL" id="GMS94843.1"/>
    </source>
</evidence>
<protein>
    <recommendedName>
        <fullName evidence="4">G protein-coupled receptor</fullName>
    </recommendedName>
</protein>
<evidence type="ECO:0008006" key="4">
    <source>
        <dbReference type="Google" id="ProtNLM"/>
    </source>
</evidence>
<keyword evidence="1" id="KW-1133">Transmembrane helix</keyword>
<feature type="transmembrane region" description="Helical" evidence="1">
    <location>
        <begin position="6"/>
        <end position="25"/>
    </location>
</feature>
<dbReference type="Proteomes" id="UP001432027">
    <property type="component" value="Unassembled WGS sequence"/>
</dbReference>
<sequence length="79" mass="8658">SSSSHLSVDGDILVVAFGLIYWRRFGLRVTFLVRFRFARSSSVLPILSILSFTATVSHPRPNSPARVLSCYNGPCAASE</sequence>
<dbReference type="AlphaFoldDB" id="A0AAV5TKA3"/>
<gene>
    <name evidence="2" type="ORF">PENTCL1PPCAC_17018</name>
</gene>
<organism evidence="2 3">
    <name type="scientific">Pristionchus entomophagus</name>
    <dbReference type="NCBI Taxonomy" id="358040"/>
    <lineage>
        <taxon>Eukaryota</taxon>
        <taxon>Metazoa</taxon>
        <taxon>Ecdysozoa</taxon>
        <taxon>Nematoda</taxon>
        <taxon>Chromadorea</taxon>
        <taxon>Rhabditida</taxon>
        <taxon>Rhabditina</taxon>
        <taxon>Diplogasteromorpha</taxon>
        <taxon>Diplogasteroidea</taxon>
        <taxon>Neodiplogasteridae</taxon>
        <taxon>Pristionchus</taxon>
    </lineage>
</organism>
<reference evidence="2" key="1">
    <citation type="submission" date="2023-10" db="EMBL/GenBank/DDBJ databases">
        <title>Genome assembly of Pristionchus species.</title>
        <authorList>
            <person name="Yoshida K."/>
            <person name="Sommer R.J."/>
        </authorList>
    </citation>
    <scope>NUCLEOTIDE SEQUENCE</scope>
    <source>
        <strain evidence="2">RS0144</strain>
    </source>
</reference>
<name>A0AAV5TKA3_9BILA</name>
<evidence type="ECO:0000256" key="1">
    <source>
        <dbReference type="SAM" id="Phobius"/>
    </source>
</evidence>
<keyword evidence="1" id="KW-0812">Transmembrane</keyword>
<accession>A0AAV5TKA3</accession>
<keyword evidence="3" id="KW-1185">Reference proteome</keyword>
<proteinExistence type="predicted"/>